<evidence type="ECO:0000256" key="2">
    <source>
        <dbReference type="ARBA" id="ARBA00022884"/>
    </source>
</evidence>
<keyword evidence="5" id="KW-0496">Mitochondrion</keyword>
<dbReference type="SMART" id="SM00535">
    <property type="entry name" value="RIBOc"/>
    <property type="match status" value="1"/>
</dbReference>
<dbReference type="GO" id="GO:0006396">
    <property type="term" value="P:RNA processing"/>
    <property type="evidence" value="ECO:0007669"/>
    <property type="project" value="InterPro"/>
</dbReference>
<dbReference type="PANTHER" id="PTHR11207">
    <property type="entry name" value="RIBONUCLEASE III"/>
    <property type="match status" value="1"/>
</dbReference>
<dbReference type="InterPro" id="IPR044444">
    <property type="entry name" value="Ribosomal_mL44_DSRM_metazoa"/>
</dbReference>
<dbReference type="Pfam" id="PF22935">
    <property type="entry name" value="RM44_endonuclase"/>
    <property type="match status" value="1"/>
</dbReference>
<dbReference type="GO" id="GO:0005762">
    <property type="term" value="C:mitochondrial large ribosomal subunit"/>
    <property type="evidence" value="ECO:0007669"/>
    <property type="project" value="TreeGrafter"/>
</dbReference>
<keyword evidence="4" id="KW-0689">Ribosomal protein</keyword>
<keyword evidence="11" id="KW-1185">Reference proteome</keyword>
<dbReference type="InterPro" id="IPR055189">
    <property type="entry name" value="RM44_endonuclase"/>
</dbReference>
<comment type="similarity">
    <text evidence="7">Belongs to the ribonuclease III family. Mitochondrion-specific ribosomal protein mL44 subfamily.</text>
</comment>
<dbReference type="EMBL" id="LR899014">
    <property type="protein sequence ID" value="CAD7093120.1"/>
    <property type="molecule type" value="Genomic_DNA"/>
</dbReference>
<comment type="subcellular location">
    <subcellularLocation>
        <location evidence="1">Mitochondrion</location>
    </subcellularLocation>
</comment>
<dbReference type="InterPro" id="IPR000999">
    <property type="entry name" value="RNase_III_dom"/>
</dbReference>
<evidence type="ECO:0000256" key="6">
    <source>
        <dbReference type="ARBA" id="ARBA00023274"/>
    </source>
</evidence>
<evidence type="ECO:0000313" key="11">
    <source>
        <dbReference type="Proteomes" id="UP000594454"/>
    </source>
</evidence>
<reference evidence="10 11" key="1">
    <citation type="submission" date="2020-11" db="EMBL/GenBank/DDBJ databases">
        <authorList>
            <person name="Wallbank WR R."/>
            <person name="Pardo Diaz C."/>
            <person name="Kozak K."/>
            <person name="Martin S."/>
            <person name="Jiggins C."/>
            <person name="Moest M."/>
            <person name="Warren A I."/>
            <person name="Generalovic N T."/>
            <person name="Byers J.R.P. K."/>
            <person name="Montejo-Kovacevich G."/>
            <person name="Yen C E."/>
        </authorList>
    </citation>
    <scope>NUCLEOTIDE SEQUENCE [LARGE SCALE GENOMIC DNA]</scope>
</reference>
<dbReference type="GO" id="GO:0070877">
    <property type="term" value="C:microprocessor complex"/>
    <property type="evidence" value="ECO:0007669"/>
    <property type="project" value="TreeGrafter"/>
</dbReference>
<protein>
    <recommendedName>
        <fullName evidence="8">Large ribosomal subunit protein mL44</fullName>
    </recommendedName>
</protein>
<dbReference type="GO" id="GO:0070125">
    <property type="term" value="P:mitochondrial translational elongation"/>
    <property type="evidence" value="ECO:0007669"/>
    <property type="project" value="TreeGrafter"/>
</dbReference>
<dbReference type="GO" id="GO:0003725">
    <property type="term" value="F:double-stranded RNA binding"/>
    <property type="evidence" value="ECO:0007669"/>
    <property type="project" value="InterPro"/>
</dbReference>
<evidence type="ECO:0000259" key="9">
    <source>
        <dbReference type="PROSITE" id="PS50142"/>
    </source>
</evidence>
<dbReference type="Pfam" id="PF22892">
    <property type="entry name" value="DSRM_MRPL44"/>
    <property type="match status" value="1"/>
</dbReference>
<gene>
    <name evidence="10" type="ORF">HERILL_LOCUS15427</name>
</gene>
<dbReference type="GO" id="GO:0004525">
    <property type="term" value="F:ribonuclease III activity"/>
    <property type="evidence" value="ECO:0007669"/>
    <property type="project" value="InterPro"/>
</dbReference>
<dbReference type="Proteomes" id="UP000594454">
    <property type="component" value="Chromosome 6"/>
</dbReference>
<keyword evidence="3" id="KW-0809">Transit peptide</keyword>
<evidence type="ECO:0000256" key="7">
    <source>
        <dbReference type="ARBA" id="ARBA00024034"/>
    </source>
</evidence>
<evidence type="ECO:0000313" key="10">
    <source>
        <dbReference type="EMBL" id="CAD7093120.1"/>
    </source>
</evidence>
<keyword evidence="2" id="KW-0694">RNA-binding</keyword>
<dbReference type="InterPro" id="IPR036389">
    <property type="entry name" value="RNase_III_sf"/>
</dbReference>
<name>A0A7R8V6S0_HERIL</name>
<evidence type="ECO:0000256" key="3">
    <source>
        <dbReference type="ARBA" id="ARBA00022946"/>
    </source>
</evidence>
<organism evidence="10 11">
    <name type="scientific">Hermetia illucens</name>
    <name type="common">Black soldier fly</name>
    <dbReference type="NCBI Taxonomy" id="343691"/>
    <lineage>
        <taxon>Eukaryota</taxon>
        <taxon>Metazoa</taxon>
        <taxon>Ecdysozoa</taxon>
        <taxon>Arthropoda</taxon>
        <taxon>Hexapoda</taxon>
        <taxon>Insecta</taxon>
        <taxon>Pterygota</taxon>
        <taxon>Neoptera</taxon>
        <taxon>Endopterygota</taxon>
        <taxon>Diptera</taxon>
        <taxon>Brachycera</taxon>
        <taxon>Stratiomyomorpha</taxon>
        <taxon>Stratiomyidae</taxon>
        <taxon>Hermetiinae</taxon>
        <taxon>Hermetia</taxon>
    </lineage>
</organism>
<dbReference type="OrthoDB" id="444135at2759"/>
<dbReference type="AlphaFoldDB" id="A0A7R8V6S0"/>
<evidence type="ECO:0000256" key="5">
    <source>
        <dbReference type="ARBA" id="ARBA00023128"/>
    </source>
</evidence>
<dbReference type="CDD" id="cd00593">
    <property type="entry name" value="RIBOc"/>
    <property type="match status" value="1"/>
</dbReference>
<keyword evidence="6" id="KW-0687">Ribonucleoprotein</keyword>
<dbReference type="CDD" id="cd19874">
    <property type="entry name" value="DSRM_MRPL44"/>
    <property type="match status" value="1"/>
</dbReference>
<evidence type="ECO:0000256" key="4">
    <source>
        <dbReference type="ARBA" id="ARBA00022980"/>
    </source>
</evidence>
<feature type="domain" description="RNase III" evidence="9">
    <location>
        <begin position="68"/>
        <end position="180"/>
    </location>
</feature>
<dbReference type="FunFam" id="3.30.160.20:FF:000037">
    <property type="entry name" value="39S ribosomal protein L44, mitochondrial"/>
    <property type="match status" value="1"/>
</dbReference>
<proteinExistence type="inferred from homology"/>
<evidence type="ECO:0000256" key="1">
    <source>
        <dbReference type="ARBA" id="ARBA00004173"/>
    </source>
</evidence>
<dbReference type="PANTHER" id="PTHR11207:SF5">
    <property type="entry name" value="LARGE RIBOSOMAL SUBUNIT PROTEIN ML44"/>
    <property type="match status" value="1"/>
</dbReference>
<dbReference type="Gene3D" id="3.30.160.20">
    <property type="match status" value="1"/>
</dbReference>
<dbReference type="SUPFAM" id="SSF69065">
    <property type="entry name" value="RNase III domain-like"/>
    <property type="match status" value="1"/>
</dbReference>
<dbReference type="PROSITE" id="PS50142">
    <property type="entry name" value="RNASE_3_2"/>
    <property type="match status" value="1"/>
</dbReference>
<dbReference type="Gene3D" id="1.10.1520.10">
    <property type="entry name" value="Ribonuclease III domain"/>
    <property type="match status" value="1"/>
</dbReference>
<evidence type="ECO:0000256" key="8">
    <source>
        <dbReference type="ARBA" id="ARBA00035187"/>
    </source>
</evidence>
<sequence length="305" mass="34557">MFLSKHSVRVLRPLYPLFVKEGQTREIKRWVAPVLKEVNKRKKKMGPEPERPRSSFIEWNYNAELFAFNKRLKEDMDLAKLQQAFVHRSYIIQEEQKQRANGETIINGYTEGFLKFFLPKMPASLVASVQKQLTSDQALAYLAENLGMGDLVLSSEFPLQEGTLADTFKAVVGSLLSSSGEEKAYTFVRDFVCTQLNQKDLAEWIEIEKPFEQLKEVCNGINIGEPEPRLIGESAKNTVLAAYNVGIYSDKKLIGSGFGESIATAIDVAAYNALRELWGFPENMKPFDFNIQIEKVSKMKVVNPS</sequence>
<dbReference type="FunCoup" id="A0A7R8V6S0">
    <property type="interactions" value="791"/>
</dbReference>
<accession>A0A7R8V6S0</accession>
<dbReference type="InParanoid" id="A0A7R8V6S0"/>